<proteinExistence type="predicted"/>
<comment type="caution">
    <text evidence="1">The sequence shown here is derived from an EMBL/GenBank/DDBJ whole genome shotgun (WGS) entry which is preliminary data.</text>
</comment>
<reference evidence="1" key="2">
    <citation type="journal article" date="2022" name="New Phytol.">
        <title>Evolutionary transition to the ectomycorrhizal habit in the genomes of a hyperdiverse lineage of mushroom-forming fungi.</title>
        <authorList>
            <person name="Looney B."/>
            <person name="Miyauchi S."/>
            <person name="Morin E."/>
            <person name="Drula E."/>
            <person name="Courty P.E."/>
            <person name="Kohler A."/>
            <person name="Kuo A."/>
            <person name="LaButti K."/>
            <person name="Pangilinan J."/>
            <person name="Lipzen A."/>
            <person name="Riley R."/>
            <person name="Andreopoulos W."/>
            <person name="He G."/>
            <person name="Johnson J."/>
            <person name="Nolan M."/>
            <person name="Tritt A."/>
            <person name="Barry K.W."/>
            <person name="Grigoriev I.V."/>
            <person name="Nagy L.G."/>
            <person name="Hibbett D."/>
            <person name="Henrissat B."/>
            <person name="Matheny P.B."/>
            <person name="Labbe J."/>
            <person name="Martin F.M."/>
        </authorList>
    </citation>
    <scope>NUCLEOTIDE SEQUENCE</scope>
    <source>
        <strain evidence="1">FP105234-sp</strain>
    </source>
</reference>
<protein>
    <submittedName>
        <fullName evidence="1">Uncharacterized protein</fullName>
    </submittedName>
</protein>
<sequence>MDLEDFKDDDTTAGGHIYLHQQRQKLHYLRLIEHEMPQLVAFRKPFIPPTTANPVVVRSIWYGGEEHPATAKRVLTVPLSRLPLKDEHAFHKARLLAGPRWTPTPPKDSGLKAEEGEGKGFIKISCEDFPEPAMNLKWASDTLDRLVAEANRNSEQFKDVPFDRRHLDAKVAKAKQGKRKQDMAGGAGRYAAPPSIKDFPKSWLPQPARPVSAKQ</sequence>
<dbReference type="EMBL" id="MU275840">
    <property type="protein sequence ID" value="KAI0053344.1"/>
    <property type="molecule type" value="Genomic_DNA"/>
</dbReference>
<evidence type="ECO:0000313" key="2">
    <source>
        <dbReference type="Proteomes" id="UP000814033"/>
    </source>
</evidence>
<evidence type="ECO:0000313" key="1">
    <source>
        <dbReference type="EMBL" id="KAI0053344.1"/>
    </source>
</evidence>
<reference evidence="1" key="1">
    <citation type="submission" date="2021-02" db="EMBL/GenBank/DDBJ databases">
        <authorList>
            <consortium name="DOE Joint Genome Institute"/>
            <person name="Ahrendt S."/>
            <person name="Looney B.P."/>
            <person name="Miyauchi S."/>
            <person name="Morin E."/>
            <person name="Drula E."/>
            <person name="Courty P.E."/>
            <person name="Chicoki N."/>
            <person name="Fauchery L."/>
            <person name="Kohler A."/>
            <person name="Kuo A."/>
            <person name="Labutti K."/>
            <person name="Pangilinan J."/>
            <person name="Lipzen A."/>
            <person name="Riley R."/>
            <person name="Andreopoulos W."/>
            <person name="He G."/>
            <person name="Johnson J."/>
            <person name="Barry K.W."/>
            <person name="Grigoriev I.V."/>
            <person name="Nagy L."/>
            <person name="Hibbett D."/>
            <person name="Henrissat B."/>
            <person name="Matheny P.B."/>
            <person name="Labbe J."/>
            <person name="Martin F."/>
        </authorList>
    </citation>
    <scope>NUCLEOTIDE SEQUENCE</scope>
    <source>
        <strain evidence="1">FP105234-sp</strain>
    </source>
</reference>
<dbReference type="Proteomes" id="UP000814033">
    <property type="component" value="Unassembled WGS sequence"/>
</dbReference>
<gene>
    <name evidence="1" type="ORF">FA95DRAFT_1481854</name>
</gene>
<keyword evidence="2" id="KW-1185">Reference proteome</keyword>
<accession>A0ACB8SA21</accession>
<name>A0ACB8SA21_9AGAM</name>
<organism evidence="1 2">
    <name type="scientific">Auriscalpium vulgare</name>
    <dbReference type="NCBI Taxonomy" id="40419"/>
    <lineage>
        <taxon>Eukaryota</taxon>
        <taxon>Fungi</taxon>
        <taxon>Dikarya</taxon>
        <taxon>Basidiomycota</taxon>
        <taxon>Agaricomycotina</taxon>
        <taxon>Agaricomycetes</taxon>
        <taxon>Russulales</taxon>
        <taxon>Auriscalpiaceae</taxon>
        <taxon>Auriscalpium</taxon>
    </lineage>
</organism>